<accession>A0A8T2S4M4</accession>
<evidence type="ECO:0000313" key="2">
    <source>
        <dbReference type="Proteomes" id="UP000825935"/>
    </source>
</evidence>
<dbReference type="AlphaFoldDB" id="A0A8T2S4M4"/>
<dbReference type="EMBL" id="CM035428">
    <property type="protein sequence ID" value="KAH7302795.1"/>
    <property type="molecule type" value="Genomic_DNA"/>
</dbReference>
<keyword evidence="2" id="KW-1185">Reference proteome</keyword>
<dbReference type="OrthoDB" id="1907648at2759"/>
<comment type="caution">
    <text evidence="1">The sequence shown here is derived from an EMBL/GenBank/DDBJ whole genome shotgun (WGS) entry which is preliminary data.</text>
</comment>
<proteinExistence type="predicted"/>
<dbReference type="PANTHER" id="PTHR47121:SF2">
    <property type="entry name" value="THYLAKOID LUMENAL PROTEIN TL20.3, CHLOROPLASTIC"/>
    <property type="match status" value="1"/>
</dbReference>
<dbReference type="OMA" id="ETLECDY"/>
<dbReference type="Gene3D" id="2.160.20.80">
    <property type="entry name" value="E3 ubiquitin-protein ligase SopA"/>
    <property type="match status" value="1"/>
</dbReference>
<dbReference type="PANTHER" id="PTHR47121">
    <property type="entry name" value="THYLAKOID LUMENAL PROTEIN TL20.3, CHLOROPLASTIC"/>
    <property type="match status" value="1"/>
</dbReference>
<protein>
    <submittedName>
        <fullName evidence="1">Uncharacterized protein</fullName>
    </submittedName>
</protein>
<reference evidence="1 2" key="1">
    <citation type="submission" date="2021-08" db="EMBL/GenBank/DDBJ databases">
        <title>WGS assembly of Ceratopteris richardii.</title>
        <authorList>
            <person name="Marchant D.B."/>
            <person name="Chen G."/>
            <person name="Jenkins J."/>
            <person name="Shu S."/>
            <person name="Leebens-Mack J."/>
            <person name="Grimwood J."/>
            <person name="Schmutz J."/>
            <person name="Soltis P."/>
            <person name="Soltis D."/>
            <person name="Chen Z.-H."/>
        </authorList>
    </citation>
    <scope>NUCLEOTIDE SEQUENCE [LARGE SCALE GENOMIC DNA]</scope>
    <source>
        <strain evidence="1">Whitten #5841</strain>
        <tissue evidence="1">Leaf</tissue>
    </source>
</reference>
<sequence length="213" mass="22905">MSIIWNGLLPLGRCSIASNDDIFNSRWRSRPVLIVAEHASSSSSTSCTASTHRDLKKFMVNGSIALALSAFLFTAPSCADFLSYDHADMRGADLSGKDLKGSVFAACDCRLINLEGSNLDSSTVTFAGFQGANLQNTSWVRSLADRVVFREANLRNANFTNAILSGSQFDGADITGADFTDSIIDKSQQVKMCKKAQGTNPVTGVETRESLLC</sequence>
<dbReference type="InterPro" id="IPR001646">
    <property type="entry name" value="5peptide_repeat"/>
</dbReference>
<organism evidence="1 2">
    <name type="scientific">Ceratopteris richardii</name>
    <name type="common">Triangle waterfern</name>
    <dbReference type="NCBI Taxonomy" id="49495"/>
    <lineage>
        <taxon>Eukaryota</taxon>
        <taxon>Viridiplantae</taxon>
        <taxon>Streptophyta</taxon>
        <taxon>Embryophyta</taxon>
        <taxon>Tracheophyta</taxon>
        <taxon>Polypodiopsida</taxon>
        <taxon>Polypodiidae</taxon>
        <taxon>Polypodiales</taxon>
        <taxon>Pteridineae</taxon>
        <taxon>Pteridaceae</taxon>
        <taxon>Parkerioideae</taxon>
        <taxon>Ceratopteris</taxon>
    </lineage>
</organism>
<dbReference type="SUPFAM" id="SSF141571">
    <property type="entry name" value="Pentapeptide repeat-like"/>
    <property type="match status" value="1"/>
</dbReference>
<gene>
    <name evidence="1" type="ORF">KP509_23G087100</name>
</gene>
<dbReference type="InterPro" id="IPR053285">
    <property type="entry name" value="Thylakoid_lumenal_pentapeptide"/>
</dbReference>
<evidence type="ECO:0000313" key="1">
    <source>
        <dbReference type="EMBL" id="KAH7302795.1"/>
    </source>
</evidence>
<name>A0A8T2S4M4_CERRI</name>
<dbReference type="Proteomes" id="UP000825935">
    <property type="component" value="Chromosome 23"/>
</dbReference>
<dbReference type="Pfam" id="PF00805">
    <property type="entry name" value="Pentapeptide"/>
    <property type="match status" value="2"/>
</dbReference>